<evidence type="ECO:0000256" key="1">
    <source>
        <dbReference type="SAM" id="MobiDB-lite"/>
    </source>
</evidence>
<proteinExistence type="predicted"/>
<dbReference type="EMBL" id="JARBHB010000014">
    <property type="protein sequence ID" value="KAJ8869240.1"/>
    <property type="molecule type" value="Genomic_DNA"/>
</dbReference>
<protein>
    <submittedName>
        <fullName evidence="2">Uncharacterized protein</fullName>
    </submittedName>
</protein>
<dbReference type="Proteomes" id="UP001159363">
    <property type="component" value="Chromosome 13"/>
</dbReference>
<comment type="caution">
    <text evidence="2">The sequence shown here is derived from an EMBL/GenBank/DDBJ whole genome shotgun (WGS) entry which is preliminary data.</text>
</comment>
<keyword evidence="3" id="KW-1185">Reference proteome</keyword>
<feature type="compositionally biased region" description="Basic and acidic residues" evidence="1">
    <location>
        <begin position="1"/>
        <end position="16"/>
    </location>
</feature>
<evidence type="ECO:0000313" key="3">
    <source>
        <dbReference type="Proteomes" id="UP001159363"/>
    </source>
</evidence>
<accession>A0ABQ9G9Z2</accession>
<reference evidence="2 3" key="1">
    <citation type="submission" date="2023-02" db="EMBL/GenBank/DDBJ databases">
        <title>LHISI_Scaffold_Assembly.</title>
        <authorList>
            <person name="Stuart O.P."/>
            <person name="Cleave R."/>
            <person name="Magrath M.J.L."/>
            <person name="Mikheyev A.S."/>
        </authorList>
    </citation>
    <scope>NUCLEOTIDE SEQUENCE [LARGE SCALE GENOMIC DNA]</scope>
    <source>
        <strain evidence="2">Daus_M_001</strain>
        <tissue evidence="2">Leg muscle</tissue>
    </source>
</reference>
<organism evidence="2 3">
    <name type="scientific">Dryococelus australis</name>
    <dbReference type="NCBI Taxonomy" id="614101"/>
    <lineage>
        <taxon>Eukaryota</taxon>
        <taxon>Metazoa</taxon>
        <taxon>Ecdysozoa</taxon>
        <taxon>Arthropoda</taxon>
        <taxon>Hexapoda</taxon>
        <taxon>Insecta</taxon>
        <taxon>Pterygota</taxon>
        <taxon>Neoptera</taxon>
        <taxon>Polyneoptera</taxon>
        <taxon>Phasmatodea</taxon>
        <taxon>Verophasmatodea</taxon>
        <taxon>Anareolatae</taxon>
        <taxon>Phasmatidae</taxon>
        <taxon>Eurycanthinae</taxon>
        <taxon>Dryococelus</taxon>
    </lineage>
</organism>
<gene>
    <name evidence="2" type="ORF">PR048_030812</name>
</gene>
<feature type="region of interest" description="Disordered" evidence="1">
    <location>
        <begin position="1"/>
        <end position="22"/>
    </location>
</feature>
<sequence length="395" mass="43979">MEQHRNARSGETEYPRENPLTSGIVRHDSHLRKSRVARPGIEPYSPWWELDTPLVDDRPIVKAVKYRVVSGVVWTNRTIMSSNTDTNRTDFLAVVDIVAIAGDGRHRMGKDKSAGLVGSRDVTLEQVAGKKPPEDPVRRSKIYTVHNLEQWIFCDPLRTLLHTIPKNRQVRRDNIAGGPRWCSGQTTARPGEPGSIPCGVAPRFSHVGIVPDDGAGRRVFSGISHFPRPCIPAVLLTHLISPSSALKTSVLRSAQMSPLHSTPRENVMRYLRLGYHTYTSHMSWSVLTVRARITKVQCQSYVILKVARSKADTTLAADRRMATAEPTWVIEISVEQRRNEMSRETGDLRDIPPTNAIARHDSHMRTSGVTRPGIEPLIALVGGEQANHPSHCGPL</sequence>
<name>A0ABQ9G9Z2_9NEOP</name>
<evidence type="ECO:0000313" key="2">
    <source>
        <dbReference type="EMBL" id="KAJ8869240.1"/>
    </source>
</evidence>